<organism evidence="2 3">
    <name type="scientific">Deinococcus multiflagellatus</name>
    <dbReference type="NCBI Taxonomy" id="1656887"/>
    <lineage>
        <taxon>Bacteria</taxon>
        <taxon>Thermotogati</taxon>
        <taxon>Deinococcota</taxon>
        <taxon>Deinococci</taxon>
        <taxon>Deinococcales</taxon>
        <taxon>Deinococcaceae</taxon>
        <taxon>Deinococcus</taxon>
    </lineage>
</organism>
<accession>A0ABW1ZQ74</accession>
<protein>
    <submittedName>
        <fullName evidence="2">Uncharacterized protein</fullName>
    </submittedName>
</protein>
<proteinExistence type="predicted"/>
<evidence type="ECO:0000313" key="3">
    <source>
        <dbReference type="Proteomes" id="UP001596317"/>
    </source>
</evidence>
<keyword evidence="3" id="KW-1185">Reference proteome</keyword>
<name>A0ABW1ZQ74_9DEIO</name>
<evidence type="ECO:0000256" key="1">
    <source>
        <dbReference type="SAM" id="SignalP"/>
    </source>
</evidence>
<dbReference type="EMBL" id="JBHSWB010000002">
    <property type="protein sequence ID" value="MFC6662582.1"/>
    <property type="molecule type" value="Genomic_DNA"/>
</dbReference>
<gene>
    <name evidence="2" type="ORF">ACFP90_21230</name>
</gene>
<feature type="chain" id="PRO_5046792990" evidence="1">
    <location>
        <begin position="25"/>
        <end position="521"/>
    </location>
</feature>
<dbReference type="RefSeq" id="WP_224610934.1">
    <property type="nucleotide sequence ID" value="NZ_JAIQXV010000016.1"/>
</dbReference>
<feature type="signal peptide" evidence="1">
    <location>
        <begin position="1"/>
        <end position="24"/>
    </location>
</feature>
<comment type="caution">
    <text evidence="2">The sequence shown here is derived from an EMBL/GenBank/DDBJ whole genome shotgun (WGS) entry which is preliminary data.</text>
</comment>
<evidence type="ECO:0000313" key="2">
    <source>
        <dbReference type="EMBL" id="MFC6662582.1"/>
    </source>
</evidence>
<dbReference type="Proteomes" id="UP001596317">
    <property type="component" value="Unassembled WGS sequence"/>
</dbReference>
<sequence length="521" mass="54715">MTNHLRHLTPLLLLGALTFSSASAQTTPSNPTAASTTRAGTEITNTGYLDYLTDEGTNATDTSNTVTATVKHVPAVSVTPDGTPGAPSGGAPVCGQTVIGVPGTNAVLTYQIQNTSNGPDVYSLTTSVNNGPPQQNTAVTYYLDDGDGTFDPAVDQSVTTVSLDVGETRTLFATFPIGQDEAGTTQFQISPVATSEANKTVADTANLGCIDTQDRVGAELMDDNFRLTTAPATVITEHTLRNTGNVTLTADSLQLDQQGGNYPTTYRLGTQSTEYASPQQALTAFGGLTAGQSVQLHVTQSVPAGEANATVSTLRLYAYTPQIGSPERLILTPYDAARFRTDELYIGRGIGRLDKTQALCSLDGAGTLNCPAAQTMFDAIELYKQPIEVQPCSVVKYVLFARNDGDALLRQGRLRDTIPANTTLLDTVPLFNSPAALYRVNGGTWTNTAPTNLPEGTSIEVGPDLNGDGQFTADDGLPARSRAIGAALYVQVKGPNCAVPTAFPAETYLPFQPTSVATQTN</sequence>
<reference evidence="3" key="1">
    <citation type="journal article" date="2019" name="Int. J. Syst. Evol. Microbiol.">
        <title>The Global Catalogue of Microorganisms (GCM) 10K type strain sequencing project: providing services to taxonomists for standard genome sequencing and annotation.</title>
        <authorList>
            <consortium name="The Broad Institute Genomics Platform"/>
            <consortium name="The Broad Institute Genome Sequencing Center for Infectious Disease"/>
            <person name="Wu L."/>
            <person name="Ma J."/>
        </authorList>
    </citation>
    <scope>NUCLEOTIDE SEQUENCE [LARGE SCALE GENOMIC DNA]</scope>
    <source>
        <strain evidence="3">CCUG 63830</strain>
    </source>
</reference>
<keyword evidence="1" id="KW-0732">Signal</keyword>